<dbReference type="Proteomes" id="UP001164676">
    <property type="component" value="Plasmid unnamed"/>
</dbReference>
<accession>A0ABY7LL93</accession>
<protein>
    <submittedName>
        <fullName evidence="1">Uncharacterized protein</fullName>
    </submittedName>
</protein>
<sequence length="99" mass="11407">MNTTLFSDILYFLNEKENTNLTFDYSYIISDMENQKLTAGYAAIHEMGVPHQTLKLLREKLIDVDETSVDDISLAIKKAQPLIESFSRVDRYFIKAAKL</sequence>
<keyword evidence="1" id="KW-0614">Plasmid</keyword>
<geneLocation type="plasmid" evidence="1 2">
    <name>unnamed</name>
</geneLocation>
<dbReference type="RefSeq" id="WP_269598765.1">
    <property type="nucleotide sequence ID" value="NZ_CP114585.1"/>
</dbReference>
<dbReference type="EMBL" id="CP114585">
    <property type="protein sequence ID" value="WBA16433.1"/>
    <property type="molecule type" value="Genomic_DNA"/>
</dbReference>
<organism evidence="1 2">
    <name type="scientific">Salinivibrio proteolyticus</name>
    <dbReference type="NCBI Taxonomy" id="334715"/>
    <lineage>
        <taxon>Bacteria</taxon>
        <taxon>Pseudomonadati</taxon>
        <taxon>Pseudomonadota</taxon>
        <taxon>Gammaproteobacteria</taxon>
        <taxon>Vibrionales</taxon>
        <taxon>Vibrionaceae</taxon>
        <taxon>Salinivibrio</taxon>
    </lineage>
</organism>
<evidence type="ECO:0000313" key="1">
    <source>
        <dbReference type="EMBL" id="WBA16433.1"/>
    </source>
</evidence>
<proteinExistence type="predicted"/>
<gene>
    <name evidence="1" type="ORF">N7E60_17030</name>
</gene>
<evidence type="ECO:0000313" key="2">
    <source>
        <dbReference type="Proteomes" id="UP001164676"/>
    </source>
</evidence>
<keyword evidence="2" id="KW-1185">Reference proteome</keyword>
<reference evidence="1" key="1">
    <citation type="submission" date="2022-09" db="EMBL/GenBank/DDBJ databases">
        <authorList>
            <person name="Li Z.-J."/>
        </authorList>
    </citation>
    <scope>NUCLEOTIDE SEQUENCE</scope>
    <source>
        <strain evidence="1">TGB10</strain>
        <plasmid evidence="1">unnamed</plasmid>
    </source>
</reference>
<name>A0ABY7LL93_9GAMM</name>